<reference evidence="3 4" key="1">
    <citation type="submission" date="2018-11" db="EMBL/GenBank/DDBJ databases">
        <authorList>
            <consortium name="Pathogen Informatics"/>
        </authorList>
    </citation>
    <scope>NUCLEOTIDE SEQUENCE [LARGE SCALE GENOMIC DNA]</scope>
</reference>
<evidence type="ECO:0000313" key="4">
    <source>
        <dbReference type="Proteomes" id="UP000270094"/>
    </source>
</evidence>
<dbReference type="PANTHER" id="PTHR10127:SF880">
    <property type="entry name" value="ZINC METALLOPROTEINASE NAS-5"/>
    <property type="match status" value="1"/>
</dbReference>
<accession>A0A3P7KD61</accession>
<dbReference type="AlphaFoldDB" id="A0A3P7KD61"/>
<sequence length="121" mass="13928">MAIIGYENQFAMIRAPDAVTYGVPYDYTSIMHYEKDAFAKPRTNSMEPKDRTYLDIIGKAKEPSRNDWKKVCMIYSCKVCMGENMEQYQATVKTVTPTTTRSYVSGTHASQEFFHVSRSRD</sequence>
<dbReference type="SUPFAM" id="SSF55486">
    <property type="entry name" value="Metalloproteases ('zincins'), catalytic domain"/>
    <property type="match status" value="1"/>
</dbReference>
<evidence type="ECO:0000259" key="2">
    <source>
        <dbReference type="PROSITE" id="PS51864"/>
    </source>
</evidence>
<dbReference type="PROSITE" id="PS51864">
    <property type="entry name" value="ASTACIN"/>
    <property type="match status" value="1"/>
</dbReference>
<organism evidence="3 4">
    <name type="scientific">Strongylus vulgaris</name>
    <name type="common">Blood worm</name>
    <dbReference type="NCBI Taxonomy" id="40348"/>
    <lineage>
        <taxon>Eukaryota</taxon>
        <taxon>Metazoa</taxon>
        <taxon>Ecdysozoa</taxon>
        <taxon>Nematoda</taxon>
        <taxon>Chromadorea</taxon>
        <taxon>Rhabditida</taxon>
        <taxon>Rhabditina</taxon>
        <taxon>Rhabditomorpha</taxon>
        <taxon>Strongyloidea</taxon>
        <taxon>Strongylidae</taxon>
        <taxon>Strongylus</taxon>
    </lineage>
</organism>
<name>A0A3P7KD61_STRVU</name>
<protein>
    <recommendedName>
        <fullName evidence="2">Peptidase M12A domain-containing protein</fullName>
    </recommendedName>
</protein>
<dbReference type="InterPro" id="IPR024079">
    <property type="entry name" value="MetalloPept_cat_dom_sf"/>
</dbReference>
<dbReference type="Proteomes" id="UP000270094">
    <property type="component" value="Unassembled WGS sequence"/>
</dbReference>
<dbReference type="GO" id="GO:0004222">
    <property type="term" value="F:metalloendopeptidase activity"/>
    <property type="evidence" value="ECO:0007669"/>
    <property type="project" value="InterPro"/>
</dbReference>
<feature type="domain" description="Peptidase M12A" evidence="2">
    <location>
        <begin position="1"/>
        <end position="78"/>
    </location>
</feature>
<evidence type="ECO:0000256" key="1">
    <source>
        <dbReference type="PROSITE-ProRule" id="PRU01211"/>
    </source>
</evidence>
<dbReference type="PANTHER" id="PTHR10127">
    <property type="entry name" value="DISCOIDIN, CUB, EGF, LAMININ , AND ZINC METALLOPROTEASE DOMAIN CONTAINING"/>
    <property type="match status" value="1"/>
</dbReference>
<dbReference type="OrthoDB" id="5846943at2759"/>
<evidence type="ECO:0000313" key="3">
    <source>
        <dbReference type="EMBL" id="VDM66488.1"/>
    </source>
</evidence>
<gene>
    <name evidence="3" type="ORF">SVUK_LOCUS1486</name>
</gene>
<dbReference type="EMBL" id="UYYB01002937">
    <property type="protein sequence ID" value="VDM66488.1"/>
    <property type="molecule type" value="Genomic_DNA"/>
</dbReference>
<keyword evidence="4" id="KW-1185">Reference proteome</keyword>
<dbReference type="InterPro" id="IPR001506">
    <property type="entry name" value="Peptidase_M12A"/>
</dbReference>
<dbReference type="Gene3D" id="3.40.390.10">
    <property type="entry name" value="Collagenase (Catalytic Domain)"/>
    <property type="match status" value="1"/>
</dbReference>
<dbReference type="Pfam" id="PF01400">
    <property type="entry name" value="Astacin"/>
    <property type="match status" value="1"/>
</dbReference>
<comment type="caution">
    <text evidence="1">Lacks conserved residue(s) required for the propagation of feature annotation.</text>
</comment>
<dbReference type="GO" id="GO:0006508">
    <property type="term" value="P:proteolysis"/>
    <property type="evidence" value="ECO:0007669"/>
    <property type="project" value="InterPro"/>
</dbReference>
<proteinExistence type="predicted"/>